<dbReference type="STRING" id="39946.A2XPE4"/>
<protein>
    <submittedName>
        <fullName evidence="2">Uncharacterized protein</fullName>
    </submittedName>
</protein>
<dbReference type="Gramene" id="BGIOSGA009379-TA">
    <property type="protein sequence ID" value="BGIOSGA009379-PA"/>
    <property type="gene ID" value="BGIOSGA009379"/>
</dbReference>
<keyword evidence="3" id="KW-1185">Reference proteome</keyword>
<dbReference type="AlphaFoldDB" id="A2XPE4"/>
<dbReference type="EMBL" id="CM000128">
    <property type="protein sequence ID" value="EAY92704.1"/>
    <property type="molecule type" value="Genomic_DNA"/>
</dbReference>
<evidence type="ECO:0000313" key="3">
    <source>
        <dbReference type="Proteomes" id="UP000007015"/>
    </source>
</evidence>
<proteinExistence type="predicted"/>
<reference evidence="2 3" key="1">
    <citation type="journal article" date="2005" name="PLoS Biol.">
        <title>The genomes of Oryza sativa: a history of duplications.</title>
        <authorList>
            <person name="Yu J."/>
            <person name="Wang J."/>
            <person name="Lin W."/>
            <person name="Li S."/>
            <person name="Li H."/>
            <person name="Zhou J."/>
            <person name="Ni P."/>
            <person name="Dong W."/>
            <person name="Hu S."/>
            <person name="Zeng C."/>
            <person name="Zhang J."/>
            <person name="Zhang Y."/>
            <person name="Li R."/>
            <person name="Xu Z."/>
            <person name="Li S."/>
            <person name="Li X."/>
            <person name="Zheng H."/>
            <person name="Cong L."/>
            <person name="Lin L."/>
            <person name="Yin J."/>
            <person name="Geng J."/>
            <person name="Li G."/>
            <person name="Shi J."/>
            <person name="Liu J."/>
            <person name="Lv H."/>
            <person name="Li J."/>
            <person name="Wang J."/>
            <person name="Deng Y."/>
            <person name="Ran L."/>
            <person name="Shi X."/>
            <person name="Wang X."/>
            <person name="Wu Q."/>
            <person name="Li C."/>
            <person name="Ren X."/>
            <person name="Wang J."/>
            <person name="Wang X."/>
            <person name="Li D."/>
            <person name="Liu D."/>
            <person name="Zhang X."/>
            <person name="Ji Z."/>
            <person name="Zhao W."/>
            <person name="Sun Y."/>
            <person name="Zhang Z."/>
            <person name="Bao J."/>
            <person name="Han Y."/>
            <person name="Dong L."/>
            <person name="Ji J."/>
            <person name="Chen P."/>
            <person name="Wu S."/>
            <person name="Liu J."/>
            <person name="Xiao Y."/>
            <person name="Bu D."/>
            <person name="Tan J."/>
            <person name="Yang L."/>
            <person name="Ye C."/>
            <person name="Zhang J."/>
            <person name="Xu J."/>
            <person name="Zhou Y."/>
            <person name="Yu Y."/>
            <person name="Zhang B."/>
            <person name="Zhuang S."/>
            <person name="Wei H."/>
            <person name="Liu B."/>
            <person name="Lei M."/>
            <person name="Yu H."/>
            <person name="Li Y."/>
            <person name="Xu H."/>
            <person name="Wei S."/>
            <person name="He X."/>
            <person name="Fang L."/>
            <person name="Zhang Z."/>
            <person name="Zhang Y."/>
            <person name="Huang X."/>
            <person name="Su Z."/>
            <person name="Tong W."/>
            <person name="Li J."/>
            <person name="Tong Z."/>
            <person name="Li S."/>
            <person name="Ye J."/>
            <person name="Wang L."/>
            <person name="Fang L."/>
            <person name="Lei T."/>
            <person name="Chen C."/>
            <person name="Chen H."/>
            <person name="Xu Z."/>
            <person name="Li H."/>
            <person name="Huang H."/>
            <person name="Zhang F."/>
            <person name="Xu H."/>
            <person name="Li N."/>
            <person name="Zhao C."/>
            <person name="Li S."/>
            <person name="Dong L."/>
            <person name="Huang Y."/>
            <person name="Li L."/>
            <person name="Xi Y."/>
            <person name="Qi Q."/>
            <person name="Li W."/>
            <person name="Zhang B."/>
            <person name="Hu W."/>
            <person name="Zhang Y."/>
            <person name="Tian X."/>
            <person name="Jiao Y."/>
            <person name="Liang X."/>
            <person name="Jin J."/>
            <person name="Gao L."/>
            <person name="Zheng W."/>
            <person name="Hao B."/>
            <person name="Liu S."/>
            <person name="Wang W."/>
            <person name="Yuan L."/>
            <person name="Cao M."/>
            <person name="McDermott J."/>
            <person name="Samudrala R."/>
            <person name="Wang J."/>
            <person name="Wong G.K."/>
            <person name="Yang H."/>
        </authorList>
    </citation>
    <scope>NUCLEOTIDE SEQUENCE [LARGE SCALE GENOMIC DNA]</scope>
    <source>
        <strain evidence="3">cv. 93-11</strain>
    </source>
</reference>
<feature type="region of interest" description="Disordered" evidence="1">
    <location>
        <begin position="1"/>
        <end position="24"/>
    </location>
</feature>
<accession>A2XPE4</accession>
<dbReference type="HOGENOM" id="CLU_1974194_0_0_1"/>
<gene>
    <name evidence="2" type="ORF">OsI_14455</name>
</gene>
<name>A2XPE4_ORYSI</name>
<organism evidence="2 3">
    <name type="scientific">Oryza sativa subsp. indica</name>
    <name type="common">Rice</name>
    <dbReference type="NCBI Taxonomy" id="39946"/>
    <lineage>
        <taxon>Eukaryota</taxon>
        <taxon>Viridiplantae</taxon>
        <taxon>Streptophyta</taxon>
        <taxon>Embryophyta</taxon>
        <taxon>Tracheophyta</taxon>
        <taxon>Spermatophyta</taxon>
        <taxon>Magnoliopsida</taxon>
        <taxon>Liliopsida</taxon>
        <taxon>Poales</taxon>
        <taxon>Poaceae</taxon>
        <taxon>BOP clade</taxon>
        <taxon>Oryzoideae</taxon>
        <taxon>Oryzeae</taxon>
        <taxon>Oryzinae</taxon>
        <taxon>Oryza</taxon>
        <taxon>Oryza sativa</taxon>
    </lineage>
</organism>
<evidence type="ECO:0000313" key="2">
    <source>
        <dbReference type="EMBL" id="EAY92704.1"/>
    </source>
</evidence>
<evidence type="ECO:0000256" key="1">
    <source>
        <dbReference type="SAM" id="MobiDB-lite"/>
    </source>
</evidence>
<dbReference type="Proteomes" id="UP000007015">
    <property type="component" value="Chromosome 3"/>
</dbReference>
<sequence length="127" mass="13400">MDGEAARRGGWGNNTVRTTAGEQERQGGIHLSPLCLYFLRFFTDKEAALPELHSRGDGLPLVSRHSSSLRSVGLWSSGKGDGRGVRWVPGILELGGVLLLNAEDDGVGAMDTDGGVALVDGLEAILD</sequence>